<comment type="caution">
    <text evidence="1">The sequence shown here is derived from an EMBL/GenBank/DDBJ whole genome shotgun (WGS) entry which is preliminary data.</text>
</comment>
<dbReference type="EMBL" id="QUSL01000020">
    <property type="protein sequence ID" value="RGD83787.1"/>
    <property type="molecule type" value="Genomic_DNA"/>
</dbReference>
<evidence type="ECO:0000313" key="1">
    <source>
        <dbReference type="EMBL" id="RGD83787.1"/>
    </source>
</evidence>
<name>A0A3E3EB72_9FIRM</name>
<reference evidence="1 2" key="1">
    <citation type="submission" date="2018-08" db="EMBL/GenBank/DDBJ databases">
        <title>A genome reference for cultivated species of the human gut microbiota.</title>
        <authorList>
            <person name="Zou Y."/>
            <person name="Xue W."/>
            <person name="Luo G."/>
        </authorList>
    </citation>
    <scope>NUCLEOTIDE SEQUENCE [LARGE SCALE GENOMIC DNA]</scope>
    <source>
        <strain evidence="1 2">OM06-4</strain>
    </source>
</reference>
<dbReference type="GeneID" id="78228977"/>
<organism evidence="1 2">
    <name type="scientific">Thomasclavelia ramosa</name>
    <dbReference type="NCBI Taxonomy" id="1547"/>
    <lineage>
        <taxon>Bacteria</taxon>
        <taxon>Bacillati</taxon>
        <taxon>Bacillota</taxon>
        <taxon>Erysipelotrichia</taxon>
        <taxon>Erysipelotrichales</taxon>
        <taxon>Coprobacillaceae</taxon>
        <taxon>Thomasclavelia</taxon>
    </lineage>
</organism>
<dbReference type="Proteomes" id="UP000261032">
    <property type="component" value="Unassembled WGS sequence"/>
</dbReference>
<evidence type="ECO:0000313" key="2">
    <source>
        <dbReference type="Proteomes" id="UP000261032"/>
    </source>
</evidence>
<gene>
    <name evidence="1" type="ORF">DXB93_12200</name>
</gene>
<dbReference type="AlphaFoldDB" id="A0A3E3EB72"/>
<accession>A0A3E3EB72</accession>
<proteinExistence type="predicted"/>
<dbReference type="RefSeq" id="WP_008787727.1">
    <property type="nucleotide sequence ID" value="NZ_QUSL01000020.1"/>
</dbReference>
<sequence>MYIYDFFKSLDLLRKDMMPDINEIPNKNVFFFGNYRKKDLDKYDIELSSTDENYLVYSELDNFIELKSFGIDTYLEYIKQLNNEQIYLNDYDPNAFNSSFTEAIWLLAIISSLEHNPFFDAQLDIPFPYLDDFLEKNLIDYCNLNEKFMGITLIKDIYFSQILYFVKKYIKTKLNINKEKKSNSITYEEFSKMVRSKIKEFSDIDLYNDTVYSYTGEKNDEFDNLVYQIELIGEHQLETRRNRD</sequence>
<protein>
    <submittedName>
        <fullName evidence="1">Uncharacterized protein</fullName>
    </submittedName>
</protein>